<evidence type="ECO:0000313" key="1">
    <source>
        <dbReference type="EMBL" id="EHP30224.1"/>
    </source>
</evidence>
<protein>
    <submittedName>
        <fullName evidence="1">Uncharacterized protein</fullName>
    </submittedName>
</protein>
<organism evidence="1 2">
    <name type="scientific">Sulfurimonas gotlandica (strain DSM 19862 / JCM 16533 / GD1)</name>
    <dbReference type="NCBI Taxonomy" id="929558"/>
    <lineage>
        <taxon>Bacteria</taxon>
        <taxon>Pseudomonadati</taxon>
        <taxon>Campylobacterota</taxon>
        <taxon>Epsilonproteobacteria</taxon>
        <taxon>Campylobacterales</taxon>
        <taxon>Sulfurimonadaceae</taxon>
        <taxon>Sulfurimonas</taxon>
    </lineage>
</organism>
<dbReference type="HOGENOM" id="CLU_125912_0_0_7"/>
<dbReference type="AlphaFoldDB" id="H1FV30"/>
<dbReference type="eggNOG" id="ENOG50318NF">
    <property type="taxonomic scope" value="Bacteria"/>
</dbReference>
<dbReference type="EMBL" id="AFRZ01000001">
    <property type="protein sequence ID" value="EHP30224.1"/>
    <property type="molecule type" value="Genomic_DNA"/>
</dbReference>
<dbReference type="STRING" id="929558.SMGD1_1700"/>
<comment type="caution">
    <text evidence="1">The sequence shown here is derived from an EMBL/GenBank/DDBJ whole genome shotgun (WGS) entry which is preliminary data.</text>
</comment>
<accession>H1FV30</accession>
<reference evidence="1 2" key="1">
    <citation type="journal article" date="2012" name="Proc. Natl. Acad. Sci. U.S.A.">
        <title>Genome and physiology of a model Epsilonproteobacterium responsible for sulfide detoxification in marine oxygen depletion zones.</title>
        <authorList>
            <person name="Grote J."/>
            <person name="Schott T."/>
            <person name="Bruckner C.G."/>
            <person name="Glockner F.O."/>
            <person name="Jost G."/>
            <person name="Teeling H."/>
            <person name="Labrenz M."/>
            <person name="Jurgens K."/>
        </authorList>
    </citation>
    <scope>NUCLEOTIDE SEQUENCE [LARGE SCALE GENOMIC DNA]</scope>
    <source>
        <strain evidence="1 2">GD1</strain>
    </source>
</reference>
<sequence length="171" mass="19819">MSTRLVSAHISLVYSETDIDKEAYLKEYSQLSESDDDPISQWLKLAKGRGETSDTDPVLLNLVVELHRKIDALEMFLKNEVPKRLSLTNKAEIESIGFEHFKLSEDVLQEGKEYYARVEMPVHPKRDVPIFFMAVDKSLAKIIKIHERDEKEWGVYLTARERVLIREAKAK</sequence>
<dbReference type="PATRIC" id="fig|929558.5.peg.1692"/>
<name>H1FV30_SULGG</name>
<dbReference type="RefSeq" id="WP_008341138.1">
    <property type="nucleotide sequence ID" value="NZ_AFRZ01000001.1"/>
</dbReference>
<dbReference type="OrthoDB" id="5339222at2"/>
<keyword evidence="2" id="KW-1185">Reference proteome</keyword>
<dbReference type="Proteomes" id="UP000006431">
    <property type="component" value="Unassembled WGS sequence"/>
</dbReference>
<proteinExistence type="predicted"/>
<gene>
    <name evidence="1" type="ORF">SMGD1_1700</name>
</gene>
<evidence type="ECO:0000313" key="2">
    <source>
        <dbReference type="Proteomes" id="UP000006431"/>
    </source>
</evidence>